<dbReference type="InterPro" id="IPR004839">
    <property type="entry name" value="Aminotransferase_I/II_large"/>
</dbReference>
<dbReference type="InterPro" id="IPR015422">
    <property type="entry name" value="PyrdxlP-dep_Trfase_small"/>
</dbReference>
<reference evidence="7 8" key="1">
    <citation type="journal article" date="2020" name="Microorganisms">
        <title>New Insight into Antimicrobial Compounds from Food and Marine-Sourced Carnobacterium Species through Phenotype and Genome Analyses.</title>
        <authorList>
            <person name="Begrem S."/>
            <person name="Ivaniuk F."/>
            <person name="Gigout-Chevalier F."/>
            <person name="Kolypczuk L."/>
            <person name="Bonnetot S."/>
            <person name="Leroi F."/>
            <person name="Grovel O."/>
            <person name="Delbarre-Ladrat C."/>
            <person name="Passerini D."/>
        </authorList>
    </citation>
    <scope>NUCLEOTIDE SEQUENCE [LARGE SCALE GENOMIC DNA]</scope>
    <source>
        <strain evidence="7 8">MIP2551</strain>
    </source>
</reference>
<comment type="cofactor">
    <cofactor evidence="1">
        <name>pyridoxal 5'-phosphate</name>
        <dbReference type="ChEBI" id="CHEBI:597326"/>
    </cofactor>
</comment>
<dbReference type="InterPro" id="IPR027619">
    <property type="entry name" value="C-S_lyase_PatB-like"/>
</dbReference>
<accession>A0ABR7TEK1</accession>
<name>A0ABR7TEK1_9LACT</name>
<keyword evidence="4 7" id="KW-0456">Lyase</keyword>
<dbReference type="EC" id="4.4.1.13" evidence="2"/>
<dbReference type="RefSeq" id="WP_187949229.1">
    <property type="nucleotide sequence ID" value="NZ_WNJQ01000018.1"/>
</dbReference>
<evidence type="ECO:0000259" key="6">
    <source>
        <dbReference type="Pfam" id="PF00155"/>
    </source>
</evidence>
<evidence type="ECO:0000313" key="8">
    <source>
        <dbReference type="Proteomes" id="UP000638836"/>
    </source>
</evidence>
<comment type="similarity">
    <text evidence="5">Belongs to the class-II pyridoxal-phosphate-dependent aminotransferase family. MalY/PatB cystathionine beta-lyase subfamily.</text>
</comment>
<dbReference type="CDD" id="cd00609">
    <property type="entry name" value="AAT_like"/>
    <property type="match status" value="1"/>
</dbReference>
<evidence type="ECO:0000256" key="2">
    <source>
        <dbReference type="ARBA" id="ARBA00012224"/>
    </source>
</evidence>
<dbReference type="Gene3D" id="3.90.1150.10">
    <property type="entry name" value="Aspartate Aminotransferase, domain 1"/>
    <property type="match status" value="1"/>
</dbReference>
<dbReference type="PANTHER" id="PTHR43525">
    <property type="entry name" value="PROTEIN MALY"/>
    <property type="match status" value="1"/>
</dbReference>
<dbReference type="InterPro" id="IPR015424">
    <property type="entry name" value="PyrdxlP-dep_Trfase"/>
</dbReference>
<proteinExistence type="inferred from homology"/>
<gene>
    <name evidence="7" type="ORF">GLO26_11420</name>
</gene>
<evidence type="ECO:0000256" key="5">
    <source>
        <dbReference type="ARBA" id="ARBA00037974"/>
    </source>
</evidence>
<comment type="caution">
    <text evidence="7">The sequence shown here is derived from an EMBL/GenBank/DDBJ whole genome shotgun (WGS) entry which is preliminary data.</text>
</comment>
<dbReference type="NCBIfam" id="TIGR04350">
    <property type="entry name" value="C_S_lyase_PatB"/>
    <property type="match status" value="1"/>
</dbReference>
<dbReference type="Proteomes" id="UP000638836">
    <property type="component" value="Unassembled WGS sequence"/>
</dbReference>
<dbReference type="PANTHER" id="PTHR43525:SF1">
    <property type="entry name" value="PROTEIN MALY"/>
    <property type="match status" value="1"/>
</dbReference>
<organism evidence="7 8">
    <name type="scientific">Carnobacterium inhibens</name>
    <dbReference type="NCBI Taxonomy" id="147709"/>
    <lineage>
        <taxon>Bacteria</taxon>
        <taxon>Bacillati</taxon>
        <taxon>Bacillota</taxon>
        <taxon>Bacilli</taxon>
        <taxon>Lactobacillales</taxon>
        <taxon>Carnobacteriaceae</taxon>
        <taxon>Carnobacterium</taxon>
    </lineage>
</organism>
<dbReference type="GO" id="GO:0016829">
    <property type="term" value="F:lyase activity"/>
    <property type="evidence" value="ECO:0007669"/>
    <property type="project" value="UniProtKB-KW"/>
</dbReference>
<evidence type="ECO:0000313" key="7">
    <source>
        <dbReference type="EMBL" id="MBC9826381.1"/>
    </source>
</evidence>
<dbReference type="SUPFAM" id="SSF53383">
    <property type="entry name" value="PLP-dependent transferases"/>
    <property type="match status" value="1"/>
</dbReference>
<dbReference type="InterPro" id="IPR051798">
    <property type="entry name" value="Class-II_PLP-Dep_Aminotrans"/>
</dbReference>
<dbReference type="EMBL" id="WNJQ01000018">
    <property type="protein sequence ID" value="MBC9826381.1"/>
    <property type="molecule type" value="Genomic_DNA"/>
</dbReference>
<sequence>MKWNFDDIIDRNGQHSIKWDYAKELFGNEDVLPMWVADMDFANPPTVVDELKKLVEQQILGYSFPSDSLYKSIIDWQKERHNLHLKPQDVLFSPGVVPSIALIIQTFTKEQDAVLIHDPVYNPFEQLVTLNNRRAIRSPLLIEDNLFKMDFAAIEQQFKQEKVRLVILSNPHNPGGRVWTREELIQLATLCQKYQVVLCSDEIHGDLVYKSENFVSVAAIDEHYQDFVITLTAATKTFNLAGIKNSMIFVQNETLRNAIKHVQAKTEQNSINTFGYIATEAAFKTGGPWLEDLLAYLKINLETICTFFDTELPQVHYMRPQGTYLFWFDCSTLGIPDEQLIHHFAQVGKIGLNAGSTYGPKGTQYMRLNFAAPHATVIEGLNRIKIAFDHSNR</sequence>
<dbReference type="Gene3D" id="3.40.640.10">
    <property type="entry name" value="Type I PLP-dependent aspartate aminotransferase-like (Major domain)"/>
    <property type="match status" value="1"/>
</dbReference>
<feature type="domain" description="Aminotransferase class I/classII large" evidence="6">
    <location>
        <begin position="36"/>
        <end position="379"/>
    </location>
</feature>
<keyword evidence="8" id="KW-1185">Reference proteome</keyword>
<keyword evidence="3" id="KW-0663">Pyridoxal phosphate</keyword>
<dbReference type="Pfam" id="PF00155">
    <property type="entry name" value="Aminotran_1_2"/>
    <property type="match status" value="1"/>
</dbReference>
<dbReference type="InterPro" id="IPR015421">
    <property type="entry name" value="PyrdxlP-dep_Trfase_major"/>
</dbReference>
<evidence type="ECO:0000256" key="4">
    <source>
        <dbReference type="ARBA" id="ARBA00023239"/>
    </source>
</evidence>
<evidence type="ECO:0000256" key="1">
    <source>
        <dbReference type="ARBA" id="ARBA00001933"/>
    </source>
</evidence>
<protein>
    <recommendedName>
        <fullName evidence="2">cysteine-S-conjugate beta-lyase</fullName>
        <ecNumber evidence="2">4.4.1.13</ecNumber>
    </recommendedName>
</protein>
<evidence type="ECO:0000256" key="3">
    <source>
        <dbReference type="ARBA" id="ARBA00022898"/>
    </source>
</evidence>